<gene>
    <name evidence="11" type="ORF">E5161_18785</name>
</gene>
<dbReference type="GO" id="GO:0016020">
    <property type="term" value="C:membrane"/>
    <property type="evidence" value="ECO:0007669"/>
    <property type="project" value="InterPro"/>
</dbReference>
<evidence type="ECO:0000256" key="3">
    <source>
        <dbReference type="ARBA" id="ARBA00022553"/>
    </source>
</evidence>
<dbReference type="EC" id="2.7.13.3" evidence="2"/>
<evidence type="ECO:0000256" key="9">
    <source>
        <dbReference type="SAM" id="Phobius"/>
    </source>
</evidence>
<reference evidence="11 12" key="1">
    <citation type="submission" date="2019-04" db="EMBL/GenBank/DDBJ databases">
        <title>Cohnella sp. nov., isolated from soil.</title>
        <authorList>
            <person name="Kim W."/>
        </authorList>
    </citation>
    <scope>NUCLEOTIDE SEQUENCE [LARGE SCALE GENOMIC DNA]</scope>
    <source>
        <strain evidence="11 12">CAU 1483</strain>
    </source>
</reference>
<evidence type="ECO:0000256" key="8">
    <source>
        <dbReference type="ARBA" id="ARBA00023012"/>
    </source>
</evidence>
<dbReference type="InterPro" id="IPR050482">
    <property type="entry name" value="Sensor_HK_TwoCompSys"/>
</dbReference>
<dbReference type="PANTHER" id="PTHR24421">
    <property type="entry name" value="NITRATE/NITRITE SENSOR PROTEIN NARX-RELATED"/>
    <property type="match status" value="1"/>
</dbReference>
<keyword evidence="3" id="KW-0597">Phosphoprotein</keyword>
<evidence type="ECO:0000313" key="12">
    <source>
        <dbReference type="Proteomes" id="UP000309673"/>
    </source>
</evidence>
<dbReference type="GO" id="GO:0000155">
    <property type="term" value="F:phosphorelay sensor kinase activity"/>
    <property type="evidence" value="ECO:0007669"/>
    <property type="project" value="InterPro"/>
</dbReference>
<dbReference type="InterPro" id="IPR011712">
    <property type="entry name" value="Sig_transdc_His_kin_sub3_dim/P"/>
</dbReference>
<evidence type="ECO:0000256" key="2">
    <source>
        <dbReference type="ARBA" id="ARBA00012438"/>
    </source>
</evidence>
<dbReference type="Proteomes" id="UP000309673">
    <property type="component" value="Unassembled WGS sequence"/>
</dbReference>
<keyword evidence="4" id="KW-0808">Transferase</keyword>
<feature type="transmembrane region" description="Helical" evidence="9">
    <location>
        <begin position="106"/>
        <end position="136"/>
    </location>
</feature>
<dbReference type="PANTHER" id="PTHR24421:SF10">
    <property type="entry name" value="NITRATE_NITRITE SENSOR PROTEIN NARQ"/>
    <property type="match status" value="1"/>
</dbReference>
<evidence type="ECO:0000256" key="4">
    <source>
        <dbReference type="ARBA" id="ARBA00022679"/>
    </source>
</evidence>
<dbReference type="RefSeq" id="WP_136779424.1">
    <property type="nucleotide sequence ID" value="NZ_SUPK01000010.1"/>
</dbReference>
<evidence type="ECO:0000256" key="6">
    <source>
        <dbReference type="ARBA" id="ARBA00022777"/>
    </source>
</evidence>
<dbReference type="GO" id="GO:0005524">
    <property type="term" value="F:ATP binding"/>
    <property type="evidence" value="ECO:0007669"/>
    <property type="project" value="UniProtKB-KW"/>
</dbReference>
<evidence type="ECO:0000256" key="5">
    <source>
        <dbReference type="ARBA" id="ARBA00022741"/>
    </source>
</evidence>
<dbReference type="AlphaFoldDB" id="A0A4U0F4W2"/>
<keyword evidence="9" id="KW-1133">Transmembrane helix</keyword>
<feature type="domain" description="Signal transduction histidine kinase subgroup 3 dimerisation and phosphoacceptor" evidence="10">
    <location>
        <begin position="186"/>
        <end position="252"/>
    </location>
</feature>
<dbReference type="GO" id="GO:0046983">
    <property type="term" value="F:protein dimerization activity"/>
    <property type="evidence" value="ECO:0007669"/>
    <property type="project" value="InterPro"/>
</dbReference>
<evidence type="ECO:0000313" key="11">
    <source>
        <dbReference type="EMBL" id="TJY39621.1"/>
    </source>
</evidence>
<keyword evidence="5" id="KW-0547">Nucleotide-binding</keyword>
<evidence type="ECO:0000256" key="7">
    <source>
        <dbReference type="ARBA" id="ARBA00022840"/>
    </source>
</evidence>
<dbReference type="SUPFAM" id="SSF55874">
    <property type="entry name" value="ATPase domain of HSP90 chaperone/DNA topoisomerase II/histidine kinase"/>
    <property type="match status" value="1"/>
</dbReference>
<accession>A0A4U0F4W2</accession>
<keyword evidence="8" id="KW-0902">Two-component regulatory system</keyword>
<comment type="caution">
    <text evidence="11">The sequence shown here is derived from an EMBL/GenBank/DDBJ whole genome shotgun (WGS) entry which is preliminary data.</text>
</comment>
<proteinExistence type="predicted"/>
<keyword evidence="9" id="KW-0812">Transmembrane</keyword>
<dbReference type="InterPro" id="IPR036890">
    <property type="entry name" value="HATPase_C_sf"/>
</dbReference>
<feature type="transmembrane region" description="Helical" evidence="9">
    <location>
        <begin position="12"/>
        <end position="30"/>
    </location>
</feature>
<dbReference type="Gene3D" id="3.30.565.10">
    <property type="entry name" value="Histidine kinase-like ATPase, C-terminal domain"/>
    <property type="match status" value="1"/>
</dbReference>
<keyword evidence="7" id="KW-0067">ATP-binding</keyword>
<name>A0A4U0F4W2_9BACL</name>
<dbReference type="EMBL" id="SUPK01000010">
    <property type="protein sequence ID" value="TJY39621.1"/>
    <property type="molecule type" value="Genomic_DNA"/>
</dbReference>
<keyword evidence="6 11" id="KW-0418">Kinase</keyword>
<comment type="catalytic activity">
    <reaction evidence="1">
        <text>ATP + protein L-histidine = ADP + protein N-phospho-L-histidine.</text>
        <dbReference type="EC" id="2.7.13.3"/>
    </reaction>
</comment>
<evidence type="ECO:0000259" key="10">
    <source>
        <dbReference type="Pfam" id="PF07730"/>
    </source>
</evidence>
<keyword evidence="9" id="KW-0472">Membrane</keyword>
<feature type="transmembrane region" description="Helical" evidence="9">
    <location>
        <begin position="36"/>
        <end position="55"/>
    </location>
</feature>
<sequence>MRQSEIPAEFWSICHKSIILLYVVVSSSFSSASASHWDIVFVLLYLSVNLCIYIVKRVRLKPLFMLVSVLMVSAFAYRLDPLFLLLLPAGMYELASAFIPKNQSAILLFLLMAPLAFLPSDFMLLYGLVALLGFVFGEMQGTYSARIEAYRKDLETMRGRVDQLAKSLNENTEYIRQSEYTFKLEERNRLSQEIHDKIGHSMTGALIQMEASKRLLASDAAKSAELLQNAIHISKDGIESIRQVLKNMKPPTEQLGINRLKLLIDEFSAKHPVSTVLTHEGNVDLITPIHWKVILENTKEALTNILKYSDATAVSVSIQVLGTLIKAEVSDNGKGTPKLIKGLGIIGMEERAAGVNGKVIVDGSRGFSVTTLLPYGQP</sequence>
<feature type="transmembrane region" description="Helical" evidence="9">
    <location>
        <begin position="62"/>
        <end position="86"/>
    </location>
</feature>
<dbReference type="Pfam" id="PF07730">
    <property type="entry name" value="HisKA_3"/>
    <property type="match status" value="1"/>
</dbReference>
<evidence type="ECO:0000256" key="1">
    <source>
        <dbReference type="ARBA" id="ARBA00000085"/>
    </source>
</evidence>
<organism evidence="11 12">
    <name type="scientific">Cohnella pontilimi</name>
    <dbReference type="NCBI Taxonomy" id="2564100"/>
    <lineage>
        <taxon>Bacteria</taxon>
        <taxon>Bacillati</taxon>
        <taxon>Bacillota</taxon>
        <taxon>Bacilli</taxon>
        <taxon>Bacillales</taxon>
        <taxon>Paenibacillaceae</taxon>
        <taxon>Cohnella</taxon>
    </lineage>
</organism>
<protein>
    <recommendedName>
        <fullName evidence="2">histidine kinase</fullName>
        <ecNumber evidence="2">2.7.13.3</ecNumber>
    </recommendedName>
</protein>
<dbReference type="Gene3D" id="1.20.5.1930">
    <property type="match status" value="1"/>
</dbReference>
<dbReference type="OrthoDB" id="199946at2"/>
<dbReference type="CDD" id="cd16917">
    <property type="entry name" value="HATPase_UhpB-NarQ-NarX-like"/>
    <property type="match status" value="1"/>
</dbReference>
<keyword evidence="12" id="KW-1185">Reference proteome</keyword>